<proteinExistence type="predicted"/>
<reference evidence="1 2" key="1">
    <citation type="submission" date="2016-03" db="EMBL/GenBank/DDBJ databases">
        <authorList>
            <person name="Heylen K."/>
            <person name="De Vos P."/>
            <person name="Vekeman B."/>
        </authorList>
    </citation>
    <scope>NUCLEOTIDE SEQUENCE [LARGE SCALE GENOMIC DNA]</scope>
    <source>
        <strain evidence="1 2">R-49807</strain>
    </source>
</reference>
<comment type="caution">
    <text evidence="1">The sequence shown here is derived from an EMBL/GenBank/DDBJ whole genome shotgun (WGS) entry which is preliminary data.</text>
</comment>
<accession>A0A291IGZ0</accession>
<gene>
    <name evidence="1" type="ORF">A1356_18825</name>
</gene>
<dbReference type="Proteomes" id="UP000077734">
    <property type="component" value="Unassembled WGS sequence"/>
</dbReference>
<organism evidence="1 2">
    <name type="scientific">Methylomonas koyamae</name>
    <dbReference type="NCBI Taxonomy" id="702114"/>
    <lineage>
        <taxon>Bacteria</taxon>
        <taxon>Pseudomonadati</taxon>
        <taxon>Pseudomonadota</taxon>
        <taxon>Gammaproteobacteria</taxon>
        <taxon>Methylococcales</taxon>
        <taxon>Methylococcaceae</taxon>
        <taxon>Methylomonas</taxon>
    </lineage>
</organism>
<dbReference type="KEGG" id="mko:MKLM6_1219"/>
<dbReference type="RefSeq" id="WP_064029376.1">
    <property type="nucleotide sequence ID" value="NZ_CP023669.1"/>
</dbReference>
<evidence type="ECO:0000313" key="1">
    <source>
        <dbReference type="EMBL" id="OAI22790.1"/>
    </source>
</evidence>
<name>A0A291IGZ0_9GAMM</name>
<keyword evidence="2" id="KW-1185">Reference proteome</keyword>
<dbReference type="EMBL" id="LUUL01000117">
    <property type="protein sequence ID" value="OAI22790.1"/>
    <property type="molecule type" value="Genomic_DNA"/>
</dbReference>
<protein>
    <submittedName>
        <fullName evidence="1">Uncharacterized protein</fullName>
    </submittedName>
</protein>
<sequence>MATPIKPTPVLRGKDARRFEANMLKADRVAVSREEFERILAVYHSVKIVEKAQDLNGGRA</sequence>
<evidence type="ECO:0000313" key="2">
    <source>
        <dbReference type="Proteomes" id="UP000077734"/>
    </source>
</evidence>
<dbReference type="AlphaFoldDB" id="A0A291IGZ0"/>